<evidence type="ECO:0000256" key="1">
    <source>
        <dbReference type="SAM" id="MobiDB-lite"/>
    </source>
</evidence>
<keyword evidence="4" id="KW-1185">Reference proteome</keyword>
<proteinExistence type="predicted"/>
<gene>
    <name evidence="3" type="ORF">FNU76_06470</name>
</gene>
<evidence type="ECO:0000259" key="2">
    <source>
        <dbReference type="Pfam" id="PF05134"/>
    </source>
</evidence>
<dbReference type="EMBL" id="CP041730">
    <property type="protein sequence ID" value="QDQ26022.1"/>
    <property type="molecule type" value="Genomic_DNA"/>
</dbReference>
<accession>A0A516SCY8</accession>
<feature type="domain" description="GspL cytoplasmic actin-ATPase-like" evidence="2">
    <location>
        <begin position="84"/>
        <end position="283"/>
    </location>
</feature>
<dbReference type="Pfam" id="PF05134">
    <property type="entry name" value="T2SSL"/>
    <property type="match status" value="1"/>
</dbReference>
<reference evidence="4" key="1">
    <citation type="submission" date="2019-07" db="EMBL/GenBank/DDBJ databases">
        <title>Chitinimonas sp. nov., isolated from Ny-Alesund, arctica soil.</title>
        <authorList>
            <person name="Xu Q."/>
            <person name="Peng F."/>
        </authorList>
    </citation>
    <scope>NUCLEOTIDE SEQUENCE [LARGE SCALE GENOMIC DNA]</scope>
    <source>
        <strain evidence="4">R3-44</strain>
    </source>
</reference>
<dbReference type="KEGG" id="cari:FNU76_06470"/>
<dbReference type="GO" id="GO:0015627">
    <property type="term" value="C:type II protein secretion system complex"/>
    <property type="evidence" value="ECO:0007669"/>
    <property type="project" value="InterPro"/>
</dbReference>
<evidence type="ECO:0000313" key="3">
    <source>
        <dbReference type="EMBL" id="QDQ26022.1"/>
    </source>
</evidence>
<sequence>MRHIVDSRPSRRHCRKSSTATLLRPVGPRCPPVLCHTGAHFPTHFQAAPVVTILRLFPAESSLPASAATEVAWRTQTGSQIGHGRSALSQLPAASRVELFLPPARVLRATVTLPKGAGRQAGKLLPFALDQVLLSEPAEQHLAHQLAGEQCRVAAVQREFFAELLNTLTQVGRRPRAAWAADVLVPGDGGMLLWYGNGWARRSQETAQWFDAASPTEPPALLVAALGELESLSLAIEPALAEQVDLARWQLRLGCPVSLYAGDIFAATVESDAINLMQGEFAAGAQIDVDWPRLKPAGVLAGSALALCLVTLLGQWWSWRSEEGALKQSINGAFSQAFPNTPIVDAQLQLQTMLSSKATAAPTSSGALTALLNTAPRLMAGEIKLLALEYADGRFQAEYLAKPEQLAALVQTLSQNGKVETSPSGNDRTRLSLTPNP</sequence>
<dbReference type="NCBIfam" id="TIGR01709">
    <property type="entry name" value="typeII_sec_gspL"/>
    <property type="match status" value="1"/>
</dbReference>
<feature type="region of interest" description="Disordered" evidence="1">
    <location>
        <begin position="415"/>
        <end position="437"/>
    </location>
</feature>
<dbReference type="SUPFAM" id="SSF53067">
    <property type="entry name" value="Actin-like ATPase domain"/>
    <property type="match status" value="1"/>
</dbReference>
<dbReference type="Proteomes" id="UP000317550">
    <property type="component" value="Chromosome"/>
</dbReference>
<protein>
    <recommendedName>
        <fullName evidence="2">GspL cytoplasmic actin-ATPase-like domain-containing protein</fullName>
    </recommendedName>
</protein>
<dbReference type="InterPro" id="IPR007812">
    <property type="entry name" value="T2SS_protein-GspL"/>
</dbReference>
<name>A0A516SCY8_9NEIS</name>
<dbReference type="GO" id="GO:0009276">
    <property type="term" value="C:Gram-negative-bacterium-type cell wall"/>
    <property type="evidence" value="ECO:0007669"/>
    <property type="project" value="InterPro"/>
</dbReference>
<dbReference type="AlphaFoldDB" id="A0A516SCY8"/>
<evidence type="ECO:0000313" key="4">
    <source>
        <dbReference type="Proteomes" id="UP000317550"/>
    </source>
</evidence>
<organism evidence="3 4">
    <name type="scientific">Chitinimonas arctica</name>
    <dbReference type="NCBI Taxonomy" id="2594795"/>
    <lineage>
        <taxon>Bacteria</taxon>
        <taxon>Pseudomonadati</taxon>
        <taxon>Pseudomonadota</taxon>
        <taxon>Betaproteobacteria</taxon>
        <taxon>Neisseriales</taxon>
        <taxon>Chitinibacteraceae</taxon>
        <taxon>Chitinimonas</taxon>
    </lineage>
</organism>
<dbReference type="InterPro" id="IPR043129">
    <property type="entry name" value="ATPase_NBD"/>
</dbReference>
<dbReference type="InterPro" id="IPR024230">
    <property type="entry name" value="GspL_cyto_dom"/>
</dbReference>
<dbReference type="GO" id="GO:0015628">
    <property type="term" value="P:protein secretion by the type II secretion system"/>
    <property type="evidence" value="ECO:0007669"/>
    <property type="project" value="InterPro"/>
</dbReference>
<dbReference type="Gene3D" id="3.30.420.380">
    <property type="match status" value="1"/>
</dbReference>
<dbReference type="OrthoDB" id="8578351at2"/>